<protein>
    <submittedName>
        <fullName evidence="1">Uncharacterized protein</fullName>
    </submittedName>
</protein>
<organism evidence="1 2">
    <name type="scientific">Solanum tuberosum</name>
    <name type="common">Potato</name>
    <dbReference type="NCBI Taxonomy" id="4113"/>
    <lineage>
        <taxon>Eukaryota</taxon>
        <taxon>Viridiplantae</taxon>
        <taxon>Streptophyta</taxon>
        <taxon>Embryophyta</taxon>
        <taxon>Tracheophyta</taxon>
        <taxon>Spermatophyta</taxon>
        <taxon>Magnoliopsida</taxon>
        <taxon>eudicotyledons</taxon>
        <taxon>Gunneridae</taxon>
        <taxon>Pentapetalae</taxon>
        <taxon>asterids</taxon>
        <taxon>lamiids</taxon>
        <taxon>Solanales</taxon>
        <taxon>Solanaceae</taxon>
        <taxon>Solanoideae</taxon>
        <taxon>Solaneae</taxon>
        <taxon>Solanum</taxon>
    </lineage>
</organism>
<dbReference type="Proteomes" id="UP000826656">
    <property type="component" value="Unassembled WGS sequence"/>
</dbReference>
<dbReference type="EMBL" id="JAIVGD010000003">
    <property type="protein sequence ID" value="KAH0776100.1"/>
    <property type="molecule type" value="Genomic_DNA"/>
</dbReference>
<evidence type="ECO:0000313" key="2">
    <source>
        <dbReference type="Proteomes" id="UP000826656"/>
    </source>
</evidence>
<sequence length="123" mass="14180">MEFGSRVYLIFKDGNVEVVHDSVVGGQFGIHHTYRQVVAFFTGKVSKMMRLFIKHIFKLHAMHEHINDGMLPPSILPSKPLLKNICMDNPLPRIYLMFKVAGLLKFQCFILSRSQHKMVDHAN</sequence>
<name>A0ABQ7W7Y3_SOLTU</name>
<comment type="caution">
    <text evidence="1">The sequence shown here is derived from an EMBL/GenBank/DDBJ whole genome shotgun (WGS) entry which is preliminary data.</text>
</comment>
<gene>
    <name evidence="1" type="ORF">KY290_007511</name>
</gene>
<proteinExistence type="predicted"/>
<evidence type="ECO:0000313" key="1">
    <source>
        <dbReference type="EMBL" id="KAH0776100.1"/>
    </source>
</evidence>
<keyword evidence="2" id="KW-1185">Reference proteome</keyword>
<reference evidence="1 2" key="1">
    <citation type="journal article" date="2021" name="bioRxiv">
        <title>Chromosome-scale and haplotype-resolved genome assembly of a tetraploid potato cultivar.</title>
        <authorList>
            <person name="Sun H."/>
            <person name="Jiao W.-B."/>
            <person name="Krause K."/>
            <person name="Campoy J.A."/>
            <person name="Goel M."/>
            <person name="Folz-Donahue K."/>
            <person name="Kukat C."/>
            <person name="Huettel B."/>
            <person name="Schneeberger K."/>
        </authorList>
    </citation>
    <scope>NUCLEOTIDE SEQUENCE [LARGE SCALE GENOMIC DNA]</scope>
    <source>
        <strain evidence="1">SolTubOtavaFocal</strain>
        <tissue evidence="1">Leaves</tissue>
    </source>
</reference>
<accession>A0ABQ7W7Y3</accession>